<evidence type="ECO:0000256" key="1">
    <source>
        <dbReference type="SAM" id="Phobius"/>
    </source>
</evidence>
<keyword evidence="3" id="KW-1185">Reference proteome</keyword>
<dbReference type="AlphaFoldDB" id="A0A840U920"/>
<dbReference type="EMBL" id="JACHFE010000004">
    <property type="protein sequence ID" value="MBB5321472.1"/>
    <property type="molecule type" value="Genomic_DNA"/>
</dbReference>
<sequence>MFYRLITLVGGLVFVAALFGLIWLFCRKFLERQGVTDQLPDRATVLATWTFAGVAVGLVFAVFGAFVLGPWAFYRTLRGHDVDISDAAAIGWGLAIVVLALGITGAGFFGFLMAVGAY</sequence>
<organism evidence="2 3">
    <name type="scientific">Marinobacter oulmenensis</name>
    <dbReference type="NCBI Taxonomy" id="643747"/>
    <lineage>
        <taxon>Bacteria</taxon>
        <taxon>Pseudomonadati</taxon>
        <taxon>Pseudomonadota</taxon>
        <taxon>Gammaproteobacteria</taxon>
        <taxon>Pseudomonadales</taxon>
        <taxon>Marinobacteraceae</taxon>
        <taxon>Marinobacter</taxon>
    </lineage>
</organism>
<reference evidence="2 3" key="1">
    <citation type="submission" date="2020-08" db="EMBL/GenBank/DDBJ databases">
        <title>Genomic Encyclopedia of Type Strains, Phase IV (KMG-IV): sequencing the most valuable type-strain genomes for metagenomic binning, comparative biology and taxonomic classification.</title>
        <authorList>
            <person name="Goeker M."/>
        </authorList>
    </citation>
    <scope>NUCLEOTIDE SEQUENCE [LARGE SCALE GENOMIC DNA]</scope>
    <source>
        <strain evidence="2 3">DSM 22359</strain>
    </source>
</reference>
<keyword evidence="1" id="KW-0472">Membrane</keyword>
<evidence type="ECO:0000313" key="2">
    <source>
        <dbReference type="EMBL" id="MBB5321472.1"/>
    </source>
</evidence>
<evidence type="ECO:0000313" key="3">
    <source>
        <dbReference type="Proteomes" id="UP000591735"/>
    </source>
</evidence>
<feature type="transmembrane region" description="Helical" evidence="1">
    <location>
        <begin position="46"/>
        <end position="69"/>
    </location>
</feature>
<feature type="transmembrane region" description="Helical" evidence="1">
    <location>
        <begin position="89"/>
        <end position="115"/>
    </location>
</feature>
<gene>
    <name evidence="2" type="ORF">HNR38_001961</name>
</gene>
<feature type="transmembrane region" description="Helical" evidence="1">
    <location>
        <begin position="6"/>
        <end position="26"/>
    </location>
</feature>
<name>A0A840U920_9GAMM</name>
<comment type="caution">
    <text evidence="2">The sequence shown here is derived from an EMBL/GenBank/DDBJ whole genome shotgun (WGS) entry which is preliminary data.</text>
</comment>
<dbReference type="Proteomes" id="UP000591735">
    <property type="component" value="Unassembled WGS sequence"/>
</dbReference>
<accession>A0A840U920</accession>
<proteinExistence type="predicted"/>
<dbReference type="RefSeq" id="WP_183703003.1">
    <property type="nucleotide sequence ID" value="NZ_JACHFE010000004.1"/>
</dbReference>
<keyword evidence="1" id="KW-1133">Transmembrane helix</keyword>
<keyword evidence="1" id="KW-0812">Transmembrane</keyword>
<protein>
    <submittedName>
        <fullName evidence="2">Uncharacterized protein</fullName>
    </submittedName>
</protein>